<feature type="compositionally biased region" description="Basic and acidic residues" evidence="1">
    <location>
        <begin position="1"/>
        <end position="12"/>
    </location>
</feature>
<evidence type="ECO:0000313" key="3">
    <source>
        <dbReference type="Proteomes" id="UP000799429"/>
    </source>
</evidence>
<keyword evidence="3" id="KW-1185">Reference proteome</keyword>
<dbReference type="EMBL" id="MU006123">
    <property type="protein sequence ID" value="KAF2834244.1"/>
    <property type="molecule type" value="Genomic_DNA"/>
</dbReference>
<organism evidence="2 3">
    <name type="scientific">Patellaria atrata CBS 101060</name>
    <dbReference type="NCBI Taxonomy" id="1346257"/>
    <lineage>
        <taxon>Eukaryota</taxon>
        <taxon>Fungi</taxon>
        <taxon>Dikarya</taxon>
        <taxon>Ascomycota</taxon>
        <taxon>Pezizomycotina</taxon>
        <taxon>Dothideomycetes</taxon>
        <taxon>Dothideomycetes incertae sedis</taxon>
        <taxon>Patellariales</taxon>
        <taxon>Patellariaceae</taxon>
        <taxon>Patellaria</taxon>
    </lineage>
</organism>
<feature type="region of interest" description="Disordered" evidence="1">
    <location>
        <begin position="348"/>
        <end position="376"/>
    </location>
</feature>
<dbReference type="OrthoDB" id="202825at2759"/>
<feature type="compositionally biased region" description="Polar residues" evidence="1">
    <location>
        <begin position="14"/>
        <end position="27"/>
    </location>
</feature>
<gene>
    <name evidence="2" type="ORF">M501DRAFT_1001402</name>
</gene>
<protein>
    <submittedName>
        <fullName evidence="2">Uncharacterized protein</fullName>
    </submittedName>
</protein>
<reference evidence="2" key="1">
    <citation type="journal article" date="2020" name="Stud. Mycol.">
        <title>101 Dothideomycetes genomes: a test case for predicting lifestyles and emergence of pathogens.</title>
        <authorList>
            <person name="Haridas S."/>
            <person name="Albert R."/>
            <person name="Binder M."/>
            <person name="Bloem J."/>
            <person name="Labutti K."/>
            <person name="Salamov A."/>
            <person name="Andreopoulos B."/>
            <person name="Baker S."/>
            <person name="Barry K."/>
            <person name="Bills G."/>
            <person name="Bluhm B."/>
            <person name="Cannon C."/>
            <person name="Castanera R."/>
            <person name="Culley D."/>
            <person name="Daum C."/>
            <person name="Ezra D."/>
            <person name="Gonzalez J."/>
            <person name="Henrissat B."/>
            <person name="Kuo A."/>
            <person name="Liang C."/>
            <person name="Lipzen A."/>
            <person name="Lutzoni F."/>
            <person name="Magnuson J."/>
            <person name="Mondo S."/>
            <person name="Nolan M."/>
            <person name="Ohm R."/>
            <person name="Pangilinan J."/>
            <person name="Park H.-J."/>
            <person name="Ramirez L."/>
            <person name="Alfaro M."/>
            <person name="Sun H."/>
            <person name="Tritt A."/>
            <person name="Yoshinaga Y."/>
            <person name="Zwiers L.-H."/>
            <person name="Turgeon B."/>
            <person name="Goodwin S."/>
            <person name="Spatafora J."/>
            <person name="Crous P."/>
            <person name="Grigoriev I."/>
        </authorList>
    </citation>
    <scope>NUCLEOTIDE SEQUENCE</scope>
    <source>
        <strain evidence="2">CBS 101060</strain>
    </source>
</reference>
<sequence length="455" mass="50834">MVLEQKLEEEMSKIGSSSKARNESSTALGKRKKTSGINPDVDRPFSKRVRVESTEGTFTHLSGLDELPNYQPFTGPQGNTLLQSLYVIHKMFKDGNFESDVLGWHLNQAALALPEVISCACSSYQKALDEMNATISDEESRSALSSMNVRTTESDMQSTLRSAARIIASLLHGVTKLDYSAVNKPCGSVIYSYVQMFSHIFRNIHTFAYARAKGGFHNEDLNVLNKKPKRNDANTLINSNIQDISRLISQLVLATLSALSPSHSAHKDLYEGFTYLVLDAIGKRLYLAVFGCEPGKIVEDQILVSNTTLNATHAGRGLDTRALQYEIPYLVHILERCMSLAASFMSRDLPTPTRKSQQKRSRSSLNDSKPPGKAERYRAKVTLTTHAKRRLQQTLVRGMFGEEPNDGFFDSLRIPSPLSQIAKPPAFDAGEMREWFKCEVWKMLGWEILGEVKDC</sequence>
<comment type="caution">
    <text evidence="2">The sequence shown here is derived from an EMBL/GenBank/DDBJ whole genome shotgun (WGS) entry which is preliminary data.</text>
</comment>
<dbReference type="AlphaFoldDB" id="A0A9P4S166"/>
<evidence type="ECO:0000313" key="2">
    <source>
        <dbReference type="EMBL" id="KAF2834244.1"/>
    </source>
</evidence>
<dbReference type="Proteomes" id="UP000799429">
    <property type="component" value="Unassembled WGS sequence"/>
</dbReference>
<evidence type="ECO:0000256" key="1">
    <source>
        <dbReference type="SAM" id="MobiDB-lite"/>
    </source>
</evidence>
<proteinExistence type="predicted"/>
<feature type="region of interest" description="Disordered" evidence="1">
    <location>
        <begin position="1"/>
        <end position="43"/>
    </location>
</feature>
<accession>A0A9P4S166</accession>
<name>A0A9P4S166_9PEZI</name>